<proteinExistence type="predicted"/>
<name>A0ABS5KN72_9ACTN</name>
<protein>
    <submittedName>
        <fullName evidence="3">MarR family transcriptional regulator</fullName>
    </submittedName>
</protein>
<dbReference type="SUPFAM" id="SSF46785">
    <property type="entry name" value="Winged helix' DNA-binding domain"/>
    <property type="match status" value="1"/>
</dbReference>
<dbReference type="Proteomes" id="UP000730482">
    <property type="component" value="Unassembled WGS sequence"/>
</dbReference>
<feature type="domain" description="HTH marR-type" evidence="2">
    <location>
        <begin position="14"/>
        <end position="60"/>
    </location>
</feature>
<dbReference type="Gene3D" id="1.10.10.10">
    <property type="entry name" value="Winged helix-like DNA-binding domain superfamily/Winged helix DNA-binding domain"/>
    <property type="match status" value="1"/>
</dbReference>
<dbReference type="InterPro" id="IPR011991">
    <property type="entry name" value="ArsR-like_HTH"/>
</dbReference>
<accession>A0ABS5KN72</accession>
<keyword evidence="4" id="KW-1185">Reference proteome</keyword>
<reference evidence="3 4" key="1">
    <citation type="submission" date="2020-02" db="EMBL/GenBank/DDBJ databases">
        <title>Acidophilic actinobacteria isolated from forest soil.</title>
        <authorList>
            <person name="Golinska P."/>
        </authorList>
    </citation>
    <scope>NUCLEOTIDE SEQUENCE [LARGE SCALE GENOMIC DNA]</scope>
    <source>
        <strain evidence="3 4">NL8</strain>
    </source>
</reference>
<dbReference type="Pfam" id="PF12802">
    <property type="entry name" value="MarR_2"/>
    <property type="match status" value="1"/>
</dbReference>
<organism evidence="3 4">
    <name type="scientific">Catenulispora pinistramenti</name>
    <dbReference type="NCBI Taxonomy" id="2705254"/>
    <lineage>
        <taxon>Bacteria</taxon>
        <taxon>Bacillati</taxon>
        <taxon>Actinomycetota</taxon>
        <taxon>Actinomycetes</taxon>
        <taxon>Catenulisporales</taxon>
        <taxon>Catenulisporaceae</taxon>
        <taxon>Catenulispora</taxon>
    </lineage>
</organism>
<dbReference type="InterPro" id="IPR036390">
    <property type="entry name" value="WH_DNA-bd_sf"/>
</dbReference>
<dbReference type="InterPro" id="IPR000835">
    <property type="entry name" value="HTH_MarR-typ"/>
</dbReference>
<dbReference type="InterPro" id="IPR036388">
    <property type="entry name" value="WH-like_DNA-bd_sf"/>
</dbReference>
<evidence type="ECO:0000313" key="3">
    <source>
        <dbReference type="EMBL" id="MBS2547501.1"/>
    </source>
</evidence>
<feature type="region of interest" description="Disordered" evidence="1">
    <location>
        <begin position="119"/>
        <end position="159"/>
    </location>
</feature>
<evidence type="ECO:0000259" key="2">
    <source>
        <dbReference type="Pfam" id="PF12802"/>
    </source>
</evidence>
<dbReference type="RefSeq" id="WP_212009087.1">
    <property type="nucleotide sequence ID" value="NZ_JAAFYZ010000029.1"/>
</dbReference>
<sequence length="159" mass="17017">MEADERRKWTLLTSHGHVLVEIARNPQARVRDLSAIIGITERTTQAIIADLERAGYVERVKIGRRTHYVLHPDNPFRHAAQEGLQVGPFLDLLTGTDQVDIPTPEETFLAAAVMPLPSEPAPEATAAAPTTAPAPAPAPGALPITEPGTTLPMPGTDPT</sequence>
<evidence type="ECO:0000256" key="1">
    <source>
        <dbReference type="SAM" id="MobiDB-lite"/>
    </source>
</evidence>
<comment type="caution">
    <text evidence="3">The sequence shown here is derived from an EMBL/GenBank/DDBJ whole genome shotgun (WGS) entry which is preliminary data.</text>
</comment>
<dbReference type="EMBL" id="JAAFYZ010000029">
    <property type="protein sequence ID" value="MBS2547501.1"/>
    <property type="molecule type" value="Genomic_DNA"/>
</dbReference>
<evidence type="ECO:0000313" key="4">
    <source>
        <dbReference type="Proteomes" id="UP000730482"/>
    </source>
</evidence>
<dbReference type="CDD" id="cd00090">
    <property type="entry name" value="HTH_ARSR"/>
    <property type="match status" value="1"/>
</dbReference>
<feature type="compositionally biased region" description="Low complexity" evidence="1">
    <location>
        <begin position="121"/>
        <end position="131"/>
    </location>
</feature>
<gene>
    <name evidence="3" type="ORF">KGQ19_11525</name>
</gene>